<dbReference type="CDD" id="cd03249">
    <property type="entry name" value="ABC_MTABC3_MDL1_MDL2"/>
    <property type="match status" value="1"/>
</dbReference>
<dbReference type="AlphaFoldDB" id="A0AA88RJ82"/>
<dbReference type="GO" id="GO:0140359">
    <property type="term" value="F:ABC-type transporter activity"/>
    <property type="evidence" value="ECO:0007669"/>
    <property type="project" value="InterPro"/>
</dbReference>
<keyword evidence="10" id="KW-0325">Glycoprotein</keyword>
<proteinExistence type="inferred from homology"/>
<dbReference type="InterPro" id="IPR017871">
    <property type="entry name" value="ABC_transporter-like_CS"/>
</dbReference>
<protein>
    <recommendedName>
        <fullName evidence="17">ABC transporter B family member 8</fullName>
    </recommendedName>
</protein>
<feature type="transmembrane region" description="Helical" evidence="11">
    <location>
        <begin position="162"/>
        <end position="182"/>
    </location>
</feature>
<comment type="subcellular location">
    <subcellularLocation>
        <location evidence="1">Cell membrane</location>
        <topology evidence="1">Multi-pass membrane protein</topology>
    </subcellularLocation>
</comment>
<evidence type="ECO:0000259" key="13">
    <source>
        <dbReference type="PROSITE" id="PS50929"/>
    </source>
</evidence>
<keyword evidence="5" id="KW-0677">Repeat</keyword>
<evidence type="ECO:0000256" key="7">
    <source>
        <dbReference type="ARBA" id="ARBA00022840"/>
    </source>
</evidence>
<dbReference type="FunFam" id="3.40.50.300:FF:000205">
    <property type="entry name" value="ABC transporter B family member 4"/>
    <property type="match status" value="1"/>
</dbReference>
<dbReference type="PANTHER" id="PTHR45136">
    <property type="entry name" value="ABC TRANSPORTER DOMAIN-CONTAINING PROTEIN"/>
    <property type="match status" value="1"/>
</dbReference>
<keyword evidence="3" id="KW-0813">Transport</keyword>
<sequence>MNSSELRKGEMEGKEKKSSVAVIFRYADWVDNLLMFFGTIGAIGDGMSTNCLLVYVSHLFNSLGYGKTQRYQGNFMDEVEKCSLYFVYLGLVVMVAGFMEGYCWSKTSERQVLKIRYKYLEAILRQEVGFFDSQEATTSEVINSISKDTSLIQELLSEKVPIFLMHTSVFISGLAFSTYFSWRLALVAFPTLLLLIIPGLIYGKYLLYLSKKSFSEYSKANAVIEQALASIKTVYAFTAESNIVEKYSAILDRTTDLGIKQGIAKGLAVGSTGLAFAIWALLAWYGSRLVMYKGESGGRIYAAGISFVMSGLSLGMALPEVKHFTEASIAASRIFSRIDRIPEIDSEETEGLVLDKILGELEFEHVEFTYPSRPDSVVLKDFDLKIEAGKTVALVGASGSGKSTAIALVQRFYDADSGIVRVDGVDIKKLQLKWLRMQMGLVSQEHALFGTSVKENILFGKLDATMDEVTAAAMAANAHNFIRQLPEGYDTKVGERGALLSGGQKQRIAIARAIVKNPVILLLDEATSALDSESEKLVQNALDQASMGRTTLIVAHKLSTIRNADLIAVVSEGSIIELGPHSELINRKNGHYAKLAKLQRQFSSFDDKEHAEAGMSSVARSSAGRLSTAKSSPAFFDSPFPQDHETKPLPYPRPSFSRLLSLNSPEWKQGLIGSVSAIAFGAVQPVYAITIGGMISAFFSPSHEEIKARIRTYSLLFCSLTLISIIVNLIQHYNFAYMGERLTKRVRLRMLEKILSFEAAWFDEEQNSSGTLCSRLSNEASMVKSLVADRVSLFVQTSSAVTIAMIMGLVVAWKLALVMIAVQPLTILCFYTRKVLLSAMSTKFVKAQNRSTQIAMEAVYNHRIVTSFGSIRKVLQIFDEAQDEPRKEARKKSWLAGVGIGSAQGLTFICWALDFWYGGKLVAAGQISAGDVFKTFFILVSTGKVIADAGSMTSDIAKGSTAVASVFSILDRQSLIPGSLNAGDGTSGTKLERMTGGIELKRVDFAYPGRPESLILRQFCLEVKPGTSVGLVGKSGCGKSTVIALVQRFYDAERGTVKVDGVDIRTLDIGWYRRHMALVSQEPVLYSGSIRDNIVFGKVDASENEVLEAARAANAHEFVSSLKDGYETECGERGVQLSGGQKQRIAIARAIIRNPTTLLLDEATSALDVQSEQIVQEALDRIMVGRTTIVVAHRLNTIRDLDTIAFVSEGKVLEKGSYAQLKSKRGAFFNLASLQKA</sequence>
<feature type="domain" description="ABC transporter" evidence="12">
    <location>
        <begin position="361"/>
        <end position="597"/>
    </location>
</feature>
<evidence type="ECO:0000256" key="2">
    <source>
        <dbReference type="ARBA" id="ARBA00007577"/>
    </source>
</evidence>
<gene>
    <name evidence="14" type="ORF">RJ640_001703</name>
    <name evidence="15" type="ORF">RJ640_027399</name>
</gene>
<dbReference type="Pfam" id="PF00005">
    <property type="entry name" value="ABC_tran"/>
    <property type="match status" value="2"/>
</dbReference>
<dbReference type="Pfam" id="PF00664">
    <property type="entry name" value="ABC_membrane"/>
    <property type="match status" value="2"/>
</dbReference>
<dbReference type="InterPro" id="IPR011527">
    <property type="entry name" value="ABC1_TM_dom"/>
</dbReference>
<keyword evidence="7" id="KW-0067">ATP-binding</keyword>
<evidence type="ECO:0000256" key="1">
    <source>
        <dbReference type="ARBA" id="ARBA00004651"/>
    </source>
</evidence>
<dbReference type="CDD" id="cd18578">
    <property type="entry name" value="ABC_6TM_Pgp_ABCB1_D2_like"/>
    <property type="match status" value="1"/>
</dbReference>
<evidence type="ECO:0008006" key="17">
    <source>
        <dbReference type="Google" id="ProtNLM"/>
    </source>
</evidence>
<evidence type="ECO:0000313" key="15">
    <source>
        <dbReference type="EMBL" id="KAK2989625.1"/>
    </source>
</evidence>
<feature type="transmembrane region" description="Helical" evidence="11">
    <location>
        <begin position="188"/>
        <end position="209"/>
    </location>
</feature>
<feature type="transmembrane region" description="Helical" evidence="11">
    <location>
        <begin position="894"/>
        <end position="917"/>
    </location>
</feature>
<dbReference type="CDD" id="cd18577">
    <property type="entry name" value="ABC_6TM_Pgp_ABCB1_D1_like"/>
    <property type="match status" value="1"/>
</dbReference>
<evidence type="ECO:0000256" key="5">
    <source>
        <dbReference type="ARBA" id="ARBA00022737"/>
    </source>
</evidence>
<feature type="domain" description="ABC transmembrane type-1" evidence="13">
    <location>
        <begin position="36"/>
        <end position="326"/>
    </location>
</feature>
<dbReference type="FunFam" id="1.20.1560.10:FF:000126">
    <property type="entry name" value="Putative ABC transporter B family member 8"/>
    <property type="match status" value="1"/>
</dbReference>
<dbReference type="EMBL" id="JAVXUO010001044">
    <property type="protein sequence ID" value="KAK2986574.1"/>
    <property type="molecule type" value="Genomic_DNA"/>
</dbReference>
<dbReference type="PROSITE" id="PS00211">
    <property type="entry name" value="ABC_TRANSPORTER_1"/>
    <property type="match status" value="2"/>
</dbReference>
<feature type="transmembrane region" description="Helical" evidence="11">
    <location>
        <begin position="85"/>
        <end position="104"/>
    </location>
</feature>
<feature type="transmembrane region" description="Helical" evidence="11">
    <location>
        <begin position="267"/>
        <end position="286"/>
    </location>
</feature>
<keyword evidence="6" id="KW-0547">Nucleotide-binding</keyword>
<keyword evidence="8 11" id="KW-1133">Transmembrane helix</keyword>
<dbReference type="SMART" id="SM00382">
    <property type="entry name" value="AAA"/>
    <property type="match status" value="2"/>
</dbReference>
<accession>A0AA88RJ82</accession>
<dbReference type="GO" id="GO:0005524">
    <property type="term" value="F:ATP binding"/>
    <property type="evidence" value="ECO:0007669"/>
    <property type="project" value="UniProtKB-KW"/>
</dbReference>
<dbReference type="InterPro" id="IPR036640">
    <property type="entry name" value="ABC1_TM_sf"/>
</dbReference>
<dbReference type="PROSITE" id="PS50929">
    <property type="entry name" value="ABC_TM1F"/>
    <property type="match status" value="2"/>
</dbReference>
<name>A0AA88RJ82_9ASTE</name>
<reference evidence="14" key="1">
    <citation type="submission" date="2022-12" db="EMBL/GenBank/DDBJ databases">
        <title>Draft genome assemblies for two species of Escallonia (Escalloniales).</title>
        <authorList>
            <person name="Chanderbali A."/>
            <person name="Dervinis C."/>
            <person name="Anghel I."/>
            <person name="Soltis D."/>
            <person name="Soltis P."/>
            <person name="Zapata F."/>
        </authorList>
    </citation>
    <scope>NUCLEOTIDE SEQUENCE</scope>
    <source>
        <strain evidence="14">UCBG92.1500</strain>
        <tissue evidence="14">Leaf</tissue>
    </source>
</reference>
<comment type="caution">
    <text evidence="14">The sequence shown here is derived from an EMBL/GenBank/DDBJ whole genome shotgun (WGS) entry which is preliminary data.</text>
</comment>
<dbReference type="Proteomes" id="UP001187471">
    <property type="component" value="Unassembled WGS sequence"/>
</dbReference>
<dbReference type="Gene3D" id="1.20.1560.10">
    <property type="entry name" value="ABC transporter type 1, transmembrane domain"/>
    <property type="match status" value="1"/>
</dbReference>
<dbReference type="InterPro" id="IPR027417">
    <property type="entry name" value="P-loop_NTPase"/>
</dbReference>
<evidence type="ECO:0000256" key="11">
    <source>
        <dbReference type="SAM" id="Phobius"/>
    </source>
</evidence>
<keyword evidence="16" id="KW-1185">Reference proteome</keyword>
<dbReference type="InterPro" id="IPR003439">
    <property type="entry name" value="ABC_transporter-like_ATP-bd"/>
</dbReference>
<dbReference type="GO" id="GO:0005886">
    <property type="term" value="C:plasma membrane"/>
    <property type="evidence" value="ECO:0007669"/>
    <property type="project" value="UniProtKB-SubCell"/>
</dbReference>
<evidence type="ECO:0000313" key="16">
    <source>
        <dbReference type="Proteomes" id="UP001187471"/>
    </source>
</evidence>
<evidence type="ECO:0000256" key="3">
    <source>
        <dbReference type="ARBA" id="ARBA00022448"/>
    </source>
</evidence>
<evidence type="ECO:0000313" key="14">
    <source>
        <dbReference type="EMBL" id="KAK2986574.1"/>
    </source>
</evidence>
<evidence type="ECO:0000259" key="12">
    <source>
        <dbReference type="PROSITE" id="PS50893"/>
    </source>
</evidence>
<dbReference type="PROSITE" id="PS50893">
    <property type="entry name" value="ABC_TRANSPORTER_2"/>
    <property type="match status" value="2"/>
</dbReference>
<keyword evidence="4 11" id="KW-0812">Transmembrane</keyword>
<feature type="domain" description="ABC transmembrane type-1" evidence="13">
    <location>
        <begin position="671"/>
        <end position="958"/>
    </location>
</feature>
<dbReference type="InterPro" id="IPR003593">
    <property type="entry name" value="AAA+_ATPase"/>
</dbReference>
<dbReference type="PANTHER" id="PTHR45136:SF2">
    <property type="entry name" value="ABC TRANSPORTER DOMAIN-CONTAINING PROTEIN"/>
    <property type="match status" value="1"/>
</dbReference>
<feature type="domain" description="ABC transporter" evidence="12">
    <location>
        <begin position="998"/>
        <end position="1234"/>
    </location>
</feature>
<dbReference type="SUPFAM" id="SSF52540">
    <property type="entry name" value="P-loop containing nucleoside triphosphate hydrolases"/>
    <property type="match status" value="2"/>
</dbReference>
<dbReference type="FunFam" id="3.40.50.300:FF:001234">
    <property type="entry name" value="ABC multidrug transporter SitT"/>
    <property type="match status" value="1"/>
</dbReference>
<organism evidence="14 16">
    <name type="scientific">Escallonia rubra</name>
    <dbReference type="NCBI Taxonomy" id="112253"/>
    <lineage>
        <taxon>Eukaryota</taxon>
        <taxon>Viridiplantae</taxon>
        <taxon>Streptophyta</taxon>
        <taxon>Embryophyta</taxon>
        <taxon>Tracheophyta</taxon>
        <taxon>Spermatophyta</taxon>
        <taxon>Magnoliopsida</taxon>
        <taxon>eudicotyledons</taxon>
        <taxon>Gunneridae</taxon>
        <taxon>Pentapetalae</taxon>
        <taxon>asterids</taxon>
        <taxon>campanulids</taxon>
        <taxon>Escalloniales</taxon>
        <taxon>Escalloniaceae</taxon>
        <taxon>Escallonia</taxon>
    </lineage>
</organism>
<feature type="transmembrane region" description="Helical" evidence="11">
    <location>
        <begin position="710"/>
        <end position="730"/>
    </location>
</feature>
<evidence type="ECO:0000256" key="4">
    <source>
        <dbReference type="ARBA" id="ARBA00022692"/>
    </source>
</evidence>
<dbReference type="Gene3D" id="3.40.50.300">
    <property type="entry name" value="P-loop containing nucleotide triphosphate hydrolases"/>
    <property type="match status" value="2"/>
</dbReference>
<evidence type="ECO:0000256" key="8">
    <source>
        <dbReference type="ARBA" id="ARBA00022989"/>
    </source>
</evidence>
<evidence type="ECO:0000256" key="6">
    <source>
        <dbReference type="ARBA" id="ARBA00022741"/>
    </source>
</evidence>
<feature type="transmembrane region" description="Helical" evidence="11">
    <location>
        <begin position="671"/>
        <end position="698"/>
    </location>
</feature>
<evidence type="ECO:0000256" key="9">
    <source>
        <dbReference type="ARBA" id="ARBA00023136"/>
    </source>
</evidence>
<keyword evidence="9 11" id="KW-0472">Membrane</keyword>
<dbReference type="EMBL" id="JAVXUO010000723">
    <property type="protein sequence ID" value="KAK2989625.1"/>
    <property type="molecule type" value="Genomic_DNA"/>
</dbReference>
<dbReference type="FunFam" id="1.20.1560.10:FF:000029">
    <property type="entry name" value="ABC transporter B family member 1"/>
    <property type="match status" value="1"/>
</dbReference>
<feature type="transmembrane region" description="Helical" evidence="11">
    <location>
        <begin position="33"/>
        <end position="56"/>
    </location>
</feature>
<evidence type="ECO:0000256" key="10">
    <source>
        <dbReference type="ARBA" id="ARBA00023180"/>
    </source>
</evidence>
<dbReference type="SUPFAM" id="SSF90123">
    <property type="entry name" value="ABC transporter transmembrane region"/>
    <property type="match status" value="2"/>
</dbReference>
<comment type="similarity">
    <text evidence="2">Belongs to the ABC transporter superfamily. ABCB family. Multidrug resistance exporter (TC 3.A.1.201) subfamily.</text>
</comment>
<dbReference type="GO" id="GO:0016887">
    <property type="term" value="F:ATP hydrolysis activity"/>
    <property type="evidence" value="ECO:0007669"/>
    <property type="project" value="InterPro"/>
</dbReference>